<proteinExistence type="predicted"/>
<dbReference type="OrthoDB" id="6623719at2759"/>
<accession>A0A8S9XHS4</accession>
<sequence length="357" mass="39076">MNKFVVTFVGDPERRGGAPGVLQLARHSLIHIFILHDDMYAAALLLALSVTSARGVEDWRPVGQGDPLRDPTHVYSPPQVAHVHYWLKSPSIALEPPPSRIVGLSQVAGWPQVTAHYLGSNANQQSTTTPLSITTAYPDVFQYQIIKSPHSSPFVEKNSVHGPSHDLPIFVKPNVLDPSPPFFPTSSSSRPVKFFTSPPPKKPFVFHSSYRSSTTPQSSFTSATQPVSFTTAPQPVPFTTTSPVTVHRGPPLAVTTDNFAAPSFNSWIHDGSSSPPVVKQISTTVVYDTTTTKPTAPTTTTPRPLNFVIEGHSKVKKYGPLPESSTSIHRVTHNHLITNLISKDEEDDKDKFNPFRL</sequence>
<dbReference type="AlphaFoldDB" id="A0A8S9XHS4"/>
<dbReference type="EMBL" id="WIXP02000007">
    <property type="protein sequence ID" value="KAF6207616.1"/>
    <property type="molecule type" value="Genomic_DNA"/>
</dbReference>
<evidence type="ECO:0000313" key="2">
    <source>
        <dbReference type="Proteomes" id="UP000466442"/>
    </source>
</evidence>
<comment type="caution">
    <text evidence="1">The sequence shown here is derived from an EMBL/GenBank/DDBJ whole genome shotgun (WGS) entry which is preliminary data.</text>
</comment>
<gene>
    <name evidence="1" type="ORF">GE061_016063</name>
</gene>
<organism evidence="1 2">
    <name type="scientific">Apolygus lucorum</name>
    <name type="common">Small green plant bug</name>
    <name type="synonym">Lygocoris lucorum</name>
    <dbReference type="NCBI Taxonomy" id="248454"/>
    <lineage>
        <taxon>Eukaryota</taxon>
        <taxon>Metazoa</taxon>
        <taxon>Ecdysozoa</taxon>
        <taxon>Arthropoda</taxon>
        <taxon>Hexapoda</taxon>
        <taxon>Insecta</taxon>
        <taxon>Pterygota</taxon>
        <taxon>Neoptera</taxon>
        <taxon>Paraneoptera</taxon>
        <taxon>Hemiptera</taxon>
        <taxon>Heteroptera</taxon>
        <taxon>Panheteroptera</taxon>
        <taxon>Cimicomorpha</taxon>
        <taxon>Miridae</taxon>
        <taxon>Mirini</taxon>
        <taxon>Apolygus</taxon>
    </lineage>
</organism>
<reference evidence="1" key="1">
    <citation type="journal article" date="2021" name="Mol. Ecol. Resour.">
        <title>Apolygus lucorum genome provides insights into omnivorousness and mesophyll feeding.</title>
        <authorList>
            <person name="Liu Y."/>
            <person name="Liu H."/>
            <person name="Wang H."/>
            <person name="Huang T."/>
            <person name="Liu B."/>
            <person name="Yang B."/>
            <person name="Yin L."/>
            <person name="Li B."/>
            <person name="Zhang Y."/>
            <person name="Zhang S."/>
            <person name="Jiang F."/>
            <person name="Zhang X."/>
            <person name="Ren Y."/>
            <person name="Wang B."/>
            <person name="Wang S."/>
            <person name="Lu Y."/>
            <person name="Wu K."/>
            <person name="Fan W."/>
            <person name="Wang G."/>
        </authorList>
    </citation>
    <scope>NUCLEOTIDE SEQUENCE</scope>
    <source>
        <strain evidence="1">12Hb</strain>
    </source>
</reference>
<keyword evidence="2" id="KW-1185">Reference proteome</keyword>
<name>A0A8S9XHS4_APOLU</name>
<evidence type="ECO:0000313" key="1">
    <source>
        <dbReference type="EMBL" id="KAF6207616.1"/>
    </source>
</evidence>
<protein>
    <submittedName>
        <fullName evidence="1">Uncharacterized protein</fullName>
    </submittedName>
</protein>
<dbReference type="Proteomes" id="UP000466442">
    <property type="component" value="Unassembled WGS sequence"/>
</dbReference>